<evidence type="ECO:0000313" key="2">
    <source>
        <dbReference type="Proteomes" id="UP000193420"/>
    </source>
</evidence>
<gene>
    <name evidence="1" type="ORF">SAMN03080602_02047</name>
</gene>
<dbReference type="SUPFAM" id="SSF63829">
    <property type="entry name" value="Calcium-dependent phosphotriesterase"/>
    <property type="match status" value="1"/>
</dbReference>
<evidence type="ECO:0000313" key="1">
    <source>
        <dbReference type="EMBL" id="SMG30453.1"/>
    </source>
</evidence>
<dbReference type="Proteomes" id="UP000193420">
    <property type="component" value="Unassembled WGS sequence"/>
</dbReference>
<protein>
    <recommendedName>
        <fullName evidence="3">SdiA-regulated</fullName>
    </recommendedName>
</protein>
<reference evidence="2" key="1">
    <citation type="submission" date="2017-04" db="EMBL/GenBank/DDBJ databases">
        <authorList>
            <person name="Varghese N."/>
            <person name="Submissions S."/>
        </authorList>
    </citation>
    <scope>NUCLEOTIDE SEQUENCE [LARGE SCALE GENOMIC DNA]</scope>
    <source>
        <strain evidence="2">DSM 19835</strain>
    </source>
</reference>
<dbReference type="AlphaFoldDB" id="A0A1X7JQX3"/>
<organism evidence="1 2">
    <name type="scientific">Arenibacter troitsensis</name>
    <dbReference type="NCBI Taxonomy" id="188872"/>
    <lineage>
        <taxon>Bacteria</taxon>
        <taxon>Pseudomonadati</taxon>
        <taxon>Bacteroidota</taxon>
        <taxon>Flavobacteriia</taxon>
        <taxon>Flavobacteriales</taxon>
        <taxon>Flavobacteriaceae</taxon>
        <taxon>Arenibacter</taxon>
    </lineage>
</organism>
<name>A0A1X7JQX3_9FLAO</name>
<proteinExistence type="predicted"/>
<evidence type="ECO:0008006" key="3">
    <source>
        <dbReference type="Google" id="ProtNLM"/>
    </source>
</evidence>
<accession>A0A1X7JQX3</accession>
<dbReference type="EMBL" id="FXAO01000004">
    <property type="protein sequence ID" value="SMG30453.1"/>
    <property type="molecule type" value="Genomic_DNA"/>
</dbReference>
<sequence>MVAHLYDYILICMKKYFLLLLWGTIISCARNYGQLTFVTKLPQKLTENSGMVPAKDSTVWFVMDRGNPDKIYQVNYKGDLVKELKVKHAKNHDWEDMARDENGNVFIGDFGNNNNDRKNLAIYKIPNPNAETGDDIEAIKIEFKYPEQKDFPPKKNKLLFDAESFFYYKSNFYIVTKNRTQPFSGEALLYKVPAIEGKHNAQYIGSFFPPQGKINGQVTSADISPDGKTIVLLGNGTLWVFTNFTMDNFLASGTLKTIDLGVYTQLESVSFSNNTTLLLSDEESGKTGRNLYSLVLGN</sequence>
<dbReference type="STRING" id="188872.SAMN03080602_02047"/>
<keyword evidence="2" id="KW-1185">Reference proteome</keyword>